<dbReference type="InterPro" id="IPR016181">
    <property type="entry name" value="Acyl_CoA_acyltransferase"/>
</dbReference>
<protein>
    <submittedName>
        <fullName evidence="2">GNAT family N-acetyltransferase</fullName>
        <ecNumber evidence="2">2.3.1.-</ecNumber>
    </submittedName>
</protein>
<keyword evidence="3" id="KW-1185">Reference proteome</keyword>
<reference evidence="3" key="1">
    <citation type="submission" date="2023-07" db="EMBL/GenBank/DDBJ databases">
        <title>30 novel species of actinomycetes from the DSMZ collection.</title>
        <authorList>
            <person name="Nouioui I."/>
        </authorList>
    </citation>
    <scope>NUCLEOTIDE SEQUENCE [LARGE SCALE GENOMIC DNA]</scope>
    <source>
        <strain evidence="3">DSM 42041</strain>
    </source>
</reference>
<comment type="caution">
    <text evidence="2">The sequence shown here is derived from an EMBL/GenBank/DDBJ whole genome shotgun (WGS) entry which is preliminary data.</text>
</comment>
<evidence type="ECO:0000313" key="3">
    <source>
        <dbReference type="Proteomes" id="UP001183414"/>
    </source>
</evidence>
<organism evidence="2 3">
    <name type="scientific">Streptomyces hazeniae</name>
    <dbReference type="NCBI Taxonomy" id="3075538"/>
    <lineage>
        <taxon>Bacteria</taxon>
        <taxon>Bacillati</taxon>
        <taxon>Actinomycetota</taxon>
        <taxon>Actinomycetes</taxon>
        <taxon>Kitasatosporales</taxon>
        <taxon>Streptomycetaceae</taxon>
        <taxon>Streptomyces</taxon>
    </lineage>
</organism>
<dbReference type="EC" id="2.3.1.-" evidence="2"/>
<name>A0ABU2NPZ9_9ACTN</name>
<evidence type="ECO:0000313" key="2">
    <source>
        <dbReference type="EMBL" id="MDT0378532.1"/>
    </source>
</evidence>
<dbReference type="InterPro" id="IPR038740">
    <property type="entry name" value="BioF2-like_GNAT_dom"/>
</dbReference>
<dbReference type="Gene3D" id="3.40.630.30">
    <property type="match status" value="1"/>
</dbReference>
<feature type="domain" description="BioF2-like acetyltransferase" evidence="1">
    <location>
        <begin position="169"/>
        <end position="310"/>
    </location>
</feature>
<gene>
    <name evidence="2" type="ORF">RM572_07030</name>
</gene>
<dbReference type="Pfam" id="PF13480">
    <property type="entry name" value="Acetyltransf_6"/>
    <property type="match status" value="1"/>
</dbReference>
<proteinExistence type="predicted"/>
<dbReference type="Proteomes" id="UP001183414">
    <property type="component" value="Unassembled WGS sequence"/>
</dbReference>
<dbReference type="RefSeq" id="WP_311672409.1">
    <property type="nucleotide sequence ID" value="NZ_JAVREQ010000004.1"/>
</dbReference>
<keyword evidence="2" id="KW-0012">Acyltransferase</keyword>
<accession>A0ABU2NPZ9</accession>
<sequence>MDVTVHAPGELSAADRAAWAGLQARAWESGNDALANPFLSYGFTAAAGDCFGGVQVAVVRDRREGAGAADGGTAAAFFPFHRSPLGVGTAVGLGVSDCQGMVHDGDFRADPHELLRACGLAIWEFDHLAEEQRPFGAAATRWYASPVIDVGDGYERYLEGLRSRSPKLVRDLRRRERKLEREVGELRYVHDERDPDLLRTLMRWKSAQYRRTGRGDRFAQPELLGLVEQLFGAHEPECAGLLSVLYAGERPIAAHFGLRSQQVISCWFPAYDTDYSNLSPGMLLHLKMAEHAAASGQAYLDLGRGEMWYKDALKTRELRVGEGWVRRPHPVAFAHQARRGPLRALRRTVLGRPELRRPADRLLRRLGRLRSGSDA</sequence>
<dbReference type="EMBL" id="JAVREQ010000004">
    <property type="protein sequence ID" value="MDT0378532.1"/>
    <property type="molecule type" value="Genomic_DNA"/>
</dbReference>
<dbReference type="SUPFAM" id="SSF55729">
    <property type="entry name" value="Acyl-CoA N-acyltransferases (Nat)"/>
    <property type="match status" value="1"/>
</dbReference>
<keyword evidence="2" id="KW-0808">Transferase</keyword>
<dbReference type="GO" id="GO:0016746">
    <property type="term" value="F:acyltransferase activity"/>
    <property type="evidence" value="ECO:0007669"/>
    <property type="project" value="UniProtKB-KW"/>
</dbReference>
<evidence type="ECO:0000259" key="1">
    <source>
        <dbReference type="Pfam" id="PF13480"/>
    </source>
</evidence>